<accession>A0AAD1RSP9</accession>
<feature type="region of interest" description="Disordered" evidence="1">
    <location>
        <begin position="44"/>
        <end position="103"/>
    </location>
</feature>
<gene>
    <name evidence="2" type="ORF">PECUL_23A043990</name>
</gene>
<feature type="compositionally biased region" description="Low complexity" evidence="1">
    <location>
        <begin position="59"/>
        <end position="73"/>
    </location>
</feature>
<protein>
    <submittedName>
        <fullName evidence="2">Uncharacterized protein</fullName>
    </submittedName>
</protein>
<dbReference type="EMBL" id="OW240914">
    <property type="protein sequence ID" value="CAH2275937.1"/>
    <property type="molecule type" value="Genomic_DNA"/>
</dbReference>
<reference evidence="2" key="1">
    <citation type="submission" date="2022-03" db="EMBL/GenBank/DDBJ databases">
        <authorList>
            <person name="Alioto T."/>
            <person name="Alioto T."/>
            <person name="Gomez Garrido J."/>
        </authorList>
    </citation>
    <scope>NUCLEOTIDE SEQUENCE</scope>
</reference>
<feature type="region of interest" description="Disordered" evidence="1">
    <location>
        <begin position="1"/>
        <end position="20"/>
    </location>
</feature>
<name>A0AAD1RSP9_PELCU</name>
<evidence type="ECO:0000313" key="3">
    <source>
        <dbReference type="Proteomes" id="UP001295444"/>
    </source>
</evidence>
<evidence type="ECO:0000313" key="2">
    <source>
        <dbReference type="EMBL" id="CAH2275937.1"/>
    </source>
</evidence>
<dbReference type="Proteomes" id="UP001295444">
    <property type="component" value="Chromosome 03"/>
</dbReference>
<sequence>MADATCLSAVTGASGDPATHSLSKLDKIFAAFWAKITERQLHTASTMLTTPANIPPETSSPTSGRRTVTTGGSAKRRRRRHRQNKRQRRARSQPHTHLRFKRPRLRTGAEATCPTGKRQPPQHANLYHQGSEAWLLHARMSLTPQGMATPRGYRASPEGIG</sequence>
<dbReference type="AlphaFoldDB" id="A0AAD1RSP9"/>
<feature type="compositionally biased region" description="Basic residues" evidence="1">
    <location>
        <begin position="74"/>
        <end position="103"/>
    </location>
</feature>
<keyword evidence="3" id="KW-1185">Reference proteome</keyword>
<evidence type="ECO:0000256" key="1">
    <source>
        <dbReference type="SAM" id="MobiDB-lite"/>
    </source>
</evidence>
<proteinExistence type="predicted"/>
<organism evidence="2 3">
    <name type="scientific">Pelobates cultripes</name>
    <name type="common">Western spadefoot toad</name>
    <dbReference type="NCBI Taxonomy" id="61616"/>
    <lineage>
        <taxon>Eukaryota</taxon>
        <taxon>Metazoa</taxon>
        <taxon>Chordata</taxon>
        <taxon>Craniata</taxon>
        <taxon>Vertebrata</taxon>
        <taxon>Euteleostomi</taxon>
        <taxon>Amphibia</taxon>
        <taxon>Batrachia</taxon>
        <taxon>Anura</taxon>
        <taxon>Pelobatoidea</taxon>
        <taxon>Pelobatidae</taxon>
        <taxon>Pelobates</taxon>
    </lineage>
</organism>